<accession>A0A841I0M7</accession>
<feature type="compositionally biased region" description="Pro residues" evidence="1">
    <location>
        <begin position="450"/>
        <end position="467"/>
    </location>
</feature>
<keyword evidence="5" id="KW-1185">Reference proteome</keyword>
<dbReference type="InterPro" id="IPR047589">
    <property type="entry name" value="DUF11_rpt"/>
</dbReference>
<dbReference type="Pfam" id="PF01345">
    <property type="entry name" value="DUF11"/>
    <property type="match status" value="3"/>
</dbReference>
<feature type="domain" description="DUF11" evidence="3">
    <location>
        <begin position="716"/>
        <end position="820"/>
    </location>
</feature>
<sequence length="1050" mass="110469">MRVSYPILATLLAGLGLGAPVLATGTPAGTVITNQARVLVNGMLQYSNPVDTTVQPLCAVSVTPDGSADQPGQSQGVTPGGNAVLAYRVVNAGNAAFTFALTPSSNGPWLPSLRLVRDTDANGRIDPGEPEVENLTLEADARADLLLEVHAPSGAEGSVYVNLAAACPSGQADSNNVARVVAGRGPVLEFSKTFTPARIKAGERSRVTLTLRNRGTSPALNLEVTDILNTPELAGLTLVPGSALPASGLSAGGQGLEWTLERLEAGGSAAFEFELEAAADLADSSRLNVASATGFADDGTALVPVSARAELIVQAGAGTPPRYDLAVGPRANPQALPGGEGSMDDMQTLIGLQGMSRRICFDHTVGNFGSVTDDITVIAALTQGRATLTLLGEDGAPLPKPLILAAGETRDFQVCADLRDLRNLKIQLAATSSRGAVTNLTLDVWQLLPDLPPPGPGPEPRPDPNPTPEIAVGPIGNPLAETGGEGSASDRQTRSDAVVGNWICFEQTVQNLGPKTDTLTLVAALEAGQGELRLYSADGQPLLPLTLAPEATADFRVCVRPTAAEALSVLITATSELGATPNTTRDLLDAPQAAQPRLTKRVSPEGEVTQGSTLTYTLEVVNPHAFALSELTVTDVLDPRLEVLDPGGATLSGQTLTWNVARLEAGATLTLSLTARVRGGATDGELINTFRLKSTQQLAELESGAVRSPVFGGRLLLEKTVSPLRATVGDRLTYRLRLRNTSNNVALKELVLRDFLPAGLVYLPGTARQGDDALADPGVEEGALVFSLPELAAGAEQILLFDARILPTATLELINRAQAAGVYQMGDQLRGAVPSNEAHARASLEGSMFEARGELVGRVYLDRNANRRFDPEYDRPLQSVRVILADGRAALTDAQGRYSFRNLREGPWALRLDPSSAPYRPLPDPRDGTRPGSRNVLVQALTVVDFPLEAPQPDLELTRDLILIFGDARLEKSVSRSGELYTVTLTLVSPRPLSGPLLEDPLPQGATLEQGSNRVSVDAAAGTTVWTYTFRYAGASLNAITDPLLRWSPQ</sequence>
<dbReference type="Gene3D" id="2.60.40.10">
    <property type="entry name" value="Immunoglobulins"/>
    <property type="match status" value="1"/>
</dbReference>
<gene>
    <name evidence="4" type="ORF">HNR42_001241</name>
</gene>
<evidence type="ECO:0000313" key="4">
    <source>
        <dbReference type="EMBL" id="MBB6097818.1"/>
    </source>
</evidence>
<dbReference type="Proteomes" id="UP000569951">
    <property type="component" value="Unassembled WGS sequence"/>
</dbReference>
<proteinExistence type="predicted"/>
<organism evidence="4 5">
    <name type="scientific">Deinobacterium chartae</name>
    <dbReference type="NCBI Taxonomy" id="521158"/>
    <lineage>
        <taxon>Bacteria</taxon>
        <taxon>Thermotogati</taxon>
        <taxon>Deinococcota</taxon>
        <taxon>Deinococci</taxon>
        <taxon>Deinococcales</taxon>
        <taxon>Deinococcaceae</taxon>
        <taxon>Deinobacterium</taxon>
    </lineage>
</organism>
<dbReference type="InterPro" id="IPR001434">
    <property type="entry name" value="OmcB-like_DUF11"/>
</dbReference>
<protein>
    <submittedName>
        <fullName evidence="4">Putative repeat protein (TIGR01451 family)/fimbrial isopeptide formation D2 family protein</fullName>
    </submittedName>
</protein>
<dbReference type="PANTHER" id="PTHR34819:SF3">
    <property type="entry name" value="CELL SURFACE PROTEIN"/>
    <property type="match status" value="1"/>
</dbReference>
<evidence type="ECO:0000259" key="3">
    <source>
        <dbReference type="Pfam" id="PF01345"/>
    </source>
</evidence>
<dbReference type="InterPro" id="IPR051172">
    <property type="entry name" value="Chlamydia_OmcB"/>
</dbReference>
<feature type="chain" id="PRO_5032612107" evidence="2">
    <location>
        <begin position="24"/>
        <end position="1050"/>
    </location>
</feature>
<dbReference type="InterPro" id="IPR013783">
    <property type="entry name" value="Ig-like_fold"/>
</dbReference>
<feature type="domain" description="DUF11" evidence="3">
    <location>
        <begin position="188"/>
        <end position="295"/>
    </location>
</feature>
<reference evidence="4 5" key="1">
    <citation type="submission" date="2020-08" db="EMBL/GenBank/DDBJ databases">
        <title>Genomic Encyclopedia of Type Strains, Phase IV (KMG-IV): sequencing the most valuable type-strain genomes for metagenomic binning, comparative biology and taxonomic classification.</title>
        <authorList>
            <person name="Goeker M."/>
        </authorList>
    </citation>
    <scope>NUCLEOTIDE SEQUENCE [LARGE SCALE GENOMIC DNA]</scope>
    <source>
        <strain evidence="4 5">DSM 21458</strain>
    </source>
</reference>
<comment type="caution">
    <text evidence="4">The sequence shown here is derived from an EMBL/GenBank/DDBJ whole genome shotgun (WGS) entry which is preliminary data.</text>
</comment>
<feature type="region of interest" description="Disordered" evidence="1">
    <location>
        <begin position="448"/>
        <end position="492"/>
    </location>
</feature>
<feature type="region of interest" description="Disordered" evidence="1">
    <location>
        <begin position="914"/>
        <end position="933"/>
    </location>
</feature>
<name>A0A841I0M7_9DEIO</name>
<evidence type="ECO:0000256" key="1">
    <source>
        <dbReference type="SAM" id="MobiDB-lite"/>
    </source>
</evidence>
<dbReference type="SUPFAM" id="SSF117074">
    <property type="entry name" value="Hypothetical protein PA1324"/>
    <property type="match status" value="1"/>
</dbReference>
<dbReference type="NCBIfam" id="TIGR01451">
    <property type="entry name" value="B_ant_repeat"/>
    <property type="match status" value="1"/>
</dbReference>
<evidence type="ECO:0000313" key="5">
    <source>
        <dbReference type="Proteomes" id="UP000569951"/>
    </source>
</evidence>
<dbReference type="EMBL" id="JACHHG010000004">
    <property type="protein sequence ID" value="MBB6097818.1"/>
    <property type="molecule type" value="Genomic_DNA"/>
</dbReference>
<feature type="signal peptide" evidence="2">
    <location>
        <begin position="1"/>
        <end position="23"/>
    </location>
</feature>
<dbReference type="RefSeq" id="WP_183985653.1">
    <property type="nucleotide sequence ID" value="NZ_JACHHG010000004.1"/>
</dbReference>
<dbReference type="AlphaFoldDB" id="A0A841I0M7"/>
<feature type="domain" description="DUF11" evidence="3">
    <location>
        <begin position="598"/>
        <end position="696"/>
    </location>
</feature>
<evidence type="ECO:0000256" key="2">
    <source>
        <dbReference type="SAM" id="SignalP"/>
    </source>
</evidence>
<dbReference type="PANTHER" id="PTHR34819">
    <property type="entry name" value="LARGE CYSTEINE-RICH PERIPLASMIC PROTEIN OMCB"/>
    <property type="match status" value="1"/>
</dbReference>
<keyword evidence="2" id="KW-0732">Signal</keyword>
<dbReference type="Gene3D" id="2.60.40.740">
    <property type="match status" value="1"/>
</dbReference>